<dbReference type="Ensembl" id="ENSATET00000005717.3">
    <property type="protein sequence ID" value="ENSATEP00000005626.3"/>
    <property type="gene ID" value="ENSATEG00000032286.1"/>
</dbReference>
<organism evidence="4 5">
    <name type="scientific">Anabas testudineus</name>
    <name type="common">Climbing perch</name>
    <name type="synonym">Anthias testudineus</name>
    <dbReference type="NCBI Taxonomy" id="64144"/>
    <lineage>
        <taxon>Eukaryota</taxon>
        <taxon>Metazoa</taxon>
        <taxon>Chordata</taxon>
        <taxon>Craniata</taxon>
        <taxon>Vertebrata</taxon>
        <taxon>Euteleostomi</taxon>
        <taxon>Actinopterygii</taxon>
        <taxon>Neopterygii</taxon>
        <taxon>Teleostei</taxon>
        <taxon>Neoteleostei</taxon>
        <taxon>Acanthomorphata</taxon>
        <taxon>Anabantaria</taxon>
        <taxon>Anabantiformes</taxon>
        <taxon>Anabantoidei</taxon>
        <taxon>Anabantidae</taxon>
        <taxon>Anabas</taxon>
    </lineage>
</organism>
<proteinExistence type="predicted"/>
<dbReference type="AlphaFoldDB" id="A0A3Q1IN96"/>
<dbReference type="PANTHER" id="PTHR11481:SF64">
    <property type="entry name" value="FC RECEPTOR-LIKE PROTEIN 4"/>
    <property type="match status" value="1"/>
</dbReference>
<dbReference type="GeneTree" id="ENSGT01150000287737"/>
<reference evidence="4" key="2">
    <citation type="submission" date="2025-08" db="UniProtKB">
        <authorList>
            <consortium name="Ensembl"/>
        </authorList>
    </citation>
    <scope>IDENTIFICATION</scope>
</reference>
<name>A0A3Q1IN96_ANATE</name>
<reference evidence="4" key="1">
    <citation type="submission" date="2021-04" db="EMBL/GenBank/DDBJ databases">
        <authorList>
            <consortium name="Wellcome Sanger Institute Data Sharing"/>
        </authorList>
    </citation>
    <scope>NUCLEOTIDE SEQUENCE [LARGE SCALE GENOMIC DNA]</scope>
</reference>
<dbReference type="InterPro" id="IPR013783">
    <property type="entry name" value="Ig-like_fold"/>
</dbReference>
<protein>
    <recommendedName>
        <fullName evidence="3">Ig-like domain-containing protein</fullName>
    </recommendedName>
</protein>
<keyword evidence="1" id="KW-0732">Signal</keyword>
<evidence type="ECO:0000259" key="3">
    <source>
        <dbReference type="PROSITE" id="PS50835"/>
    </source>
</evidence>
<dbReference type="GO" id="GO:0007166">
    <property type="term" value="P:cell surface receptor signaling pathway"/>
    <property type="evidence" value="ECO:0007669"/>
    <property type="project" value="TreeGrafter"/>
</dbReference>
<evidence type="ECO:0000313" key="4">
    <source>
        <dbReference type="Ensembl" id="ENSATEP00000005626.3"/>
    </source>
</evidence>
<dbReference type="Gene3D" id="2.60.40.10">
    <property type="entry name" value="Immunoglobulins"/>
    <property type="match status" value="1"/>
</dbReference>
<evidence type="ECO:0000256" key="1">
    <source>
        <dbReference type="ARBA" id="ARBA00022729"/>
    </source>
</evidence>
<dbReference type="InterPro" id="IPR007110">
    <property type="entry name" value="Ig-like_dom"/>
</dbReference>
<dbReference type="PANTHER" id="PTHR11481">
    <property type="entry name" value="IMMUNOGLOBULIN FC RECEPTOR"/>
    <property type="match status" value="1"/>
</dbReference>
<dbReference type="GO" id="GO:0004888">
    <property type="term" value="F:transmembrane signaling receptor activity"/>
    <property type="evidence" value="ECO:0007669"/>
    <property type="project" value="TreeGrafter"/>
</dbReference>
<evidence type="ECO:0000313" key="5">
    <source>
        <dbReference type="Proteomes" id="UP000265040"/>
    </source>
</evidence>
<dbReference type="InterPro" id="IPR003598">
    <property type="entry name" value="Ig_sub2"/>
</dbReference>
<accession>A0A3Q1IN96</accession>
<dbReference type="InterPro" id="IPR003599">
    <property type="entry name" value="Ig_sub"/>
</dbReference>
<feature type="domain" description="Ig-like" evidence="3">
    <location>
        <begin position="20"/>
        <end position="88"/>
    </location>
</feature>
<keyword evidence="2" id="KW-1015">Disulfide bond</keyword>
<dbReference type="SUPFAM" id="SSF48726">
    <property type="entry name" value="Immunoglobulin"/>
    <property type="match status" value="1"/>
</dbReference>
<dbReference type="Pfam" id="PF13895">
    <property type="entry name" value="Ig_2"/>
    <property type="match status" value="1"/>
</dbReference>
<evidence type="ECO:0000256" key="2">
    <source>
        <dbReference type="ARBA" id="ARBA00023157"/>
    </source>
</evidence>
<dbReference type="GO" id="GO:0006955">
    <property type="term" value="P:immune response"/>
    <property type="evidence" value="ECO:0007669"/>
    <property type="project" value="TreeGrafter"/>
</dbReference>
<keyword evidence="5" id="KW-1185">Reference proteome</keyword>
<sequence>MFLLDAVLTVEPNWSSLFIGESVTLTCDMKEGNDTDWEYRWKKDEVFIQYISNKYYNFKPILVKDSGRYQCSGFHRSSNHIKNSNIISLTVSGESSMFYHHDQQLLF</sequence>
<dbReference type="InterPro" id="IPR050488">
    <property type="entry name" value="Ig_Fc_receptor"/>
</dbReference>
<dbReference type="PROSITE" id="PS50835">
    <property type="entry name" value="IG_LIKE"/>
    <property type="match status" value="1"/>
</dbReference>
<dbReference type="SMART" id="SM00409">
    <property type="entry name" value="IG"/>
    <property type="match status" value="1"/>
</dbReference>
<dbReference type="GO" id="GO:0009897">
    <property type="term" value="C:external side of plasma membrane"/>
    <property type="evidence" value="ECO:0007669"/>
    <property type="project" value="TreeGrafter"/>
</dbReference>
<dbReference type="SMART" id="SM00408">
    <property type="entry name" value="IGc2"/>
    <property type="match status" value="1"/>
</dbReference>
<dbReference type="InterPro" id="IPR036179">
    <property type="entry name" value="Ig-like_dom_sf"/>
</dbReference>
<dbReference type="Proteomes" id="UP000265040">
    <property type="component" value="Chromosome 18"/>
</dbReference>
<reference evidence="4" key="3">
    <citation type="submission" date="2025-09" db="UniProtKB">
        <authorList>
            <consortium name="Ensembl"/>
        </authorList>
    </citation>
    <scope>IDENTIFICATION</scope>
</reference>